<dbReference type="PANTHER" id="PTHR43308:SF5">
    <property type="entry name" value="S-LAYER PROTEIN _ PEPTIDOGLYCAN ENDO-BETA-N-ACETYLGLUCOSAMINIDASE"/>
    <property type="match status" value="1"/>
</dbReference>
<reference evidence="4 5" key="1">
    <citation type="submission" date="2022-08" db="EMBL/GenBank/DDBJ databases">
        <title>Paenibacillus endoradicis sp. nov., Paenibacillus radicibacter sp. nov and Paenibacillus pararadicis sp. nov., three cold-adapted plant growth-promoting bacteria isolated from root of Larix gmelinii in Great Khingan.</title>
        <authorList>
            <person name="Xue H."/>
        </authorList>
    </citation>
    <scope>NUCLEOTIDE SEQUENCE [LARGE SCALE GENOMIC DNA]</scope>
    <source>
        <strain evidence="4 5">N5-1-1-5</strain>
    </source>
</reference>
<evidence type="ECO:0000259" key="3">
    <source>
        <dbReference type="PROSITE" id="PS51272"/>
    </source>
</evidence>
<dbReference type="Proteomes" id="UP001300012">
    <property type="component" value="Unassembled WGS sequence"/>
</dbReference>
<feature type="domain" description="Fibronectin type-III" evidence="2">
    <location>
        <begin position="699"/>
        <end position="785"/>
    </location>
</feature>
<protein>
    <submittedName>
        <fullName evidence="4">S-layer homology domain-containing protein</fullName>
    </submittedName>
</protein>
<dbReference type="PROSITE" id="PS50853">
    <property type="entry name" value="FN3"/>
    <property type="match status" value="1"/>
</dbReference>
<comment type="caution">
    <text evidence="4">The sequence shown here is derived from an EMBL/GenBank/DDBJ whole genome shotgun (WGS) entry which is preliminary data.</text>
</comment>
<dbReference type="EMBL" id="JANQBD010000004">
    <property type="protein sequence ID" value="MCR8631158.1"/>
    <property type="molecule type" value="Genomic_DNA"/>
</dbReference>
<dbReference type="Gene3D" id="2.60.40.10">
    <property type="entry name" value="Immunoglobulins"/>
    <property type="match status" value="3"/>
</dbReference>
<dbReference type="Gene3D" id="3.30.1920.20">
    <property type="match status" value="2"/>
</dbReference>
<feature type="domain" description="SLH" evidence="3">
    <location>
        <begin position="1026"/>
        <end position="1086"/>
    </location>
</feature>
<dbReference type="CDD" id="cd00063">
    <property type="entry name" value="FN3"/>
    <property type="match status" value="2"/>
</dbReference>
<keyword evidence="5" id="KW-1185">Reference proteome</keyword>
<dbReference type="RefSeq" id="WP_258212751.1">
    <property type="nucleotide sequence ID" value="NZ_JANQBD010000004.1"/>
</dbReference>
<organism evidence="4 5">
    <name type="scientific">Paenibacillus radicis</name>
    <name type="common">ex Xue et al. 2023</name>
    <dbReference type="NCBI Taxonomy" id="2972489"/>
    <lineage>
        <taxon>Bacteria</taxon>
        <taxon>Bacillati</taxon>
        <taxon>Bacillota</taxon>
        <taxon>Bacilli</taxon>
        <taxon>Bacillales</taxon>
        <taxon>Paenibacillaceae</taxon>
        <taxon>Paenibacillus</taxon>
    </lineage>
</organism>
<gene>
    <name evidence="4" type="ORF">NV381_08090</name>
</gene>
<name>A0ABT1YD80_9BACL</name>
<dbReference type="Pfam" id="PF20578">
    <property type="entry name" value="aBig_2"/>
    <property type="match status" value="3"/>
</dbReference>
<dbReference type="InterPro" id="IPR051465">
    <property type="entry name" value="Cell_Envelope_Struct_Comp"/>
</dbReference>
<dbReference type="PANTHER" id="PTHR43308">
    <property type="entry name" value="OUTER MEMBRANE PROTEIN ALPHA-RELATED"/>
    <property type="match status" value="1"/>
</dbReference>
<feature type="region of interest" description="Disordered" evidence="1">
    <location>
        <begin position="783"/>
        <end position="812"/>
    </location>
</feature>
<sequence length="1217" mass="129036">MELRKSLVIFTLFAMIISIFMPTPGLVAAAPSDDVMLQDAKAALAIGYANGDSAGRITNNLSLPTLVNGVTVSWVSDKNSVIDSAGVVNRPAFVAGDTVVNLTASLSYGSAAPDSKTFTVMVVRKAPVTPEDFVAEVKENLQIGYEDGDSENYVRQKVIINSTGIGSTVDSIIWTSSNTAVVRVDGQVVRPATGNETVTLTATITKGGAVDIKTFTLTVIQAVPVRTDAQIVADTKENLQIGYQDGDSSNHITQNIIIDSTSLRDTLDSITWSSNDSSVINIITDSDTGAVNAVLTRPLLGQSTVTLTAVFQKGMVLDTKAFNLTVAGRDTIPPVTTATPAGTVGLGGWYNTSVTVTLNATDATVGDTIVTKYRISDTLGVSGSETIYSGPFTVSGDGTKTVTYWSVDITGNKEVEKTLILKIDTTAPVSSVHLTGITVDSLNYRNAVNITFSSVDISGSGINSIKYSLNGGSLTNIAQGNTLNISAAGNYTLSYYAIDMAGNVELTKTSSFNVLSIPPVPNVTGATYSSTINQITLNWTNPNFGEFKHILIRRGDGAEQTVTGTTYTDMNLSPNTSYTYKFIVVDLYNVESSGVTVNAGTLAAPIVDMTPPSDPTNLNITPNGTGFVLTWDTPNDNDLAGFRVYRDGTKIGTVVNATYTDVVTQNGTTYSYKVTAFDNAGNESNGVTKNALSLDLVSPPAPANVQALQVNNSIILTWNAVSAADLKGYNVYVNGSRVNGATVISSTYTVSGLVYGQSYEFGVTSVDFSNNESAKTSVTFTLDSNGSSVDPIPTPTPRPNHHNSNTTSNSAIANPPVIEDGVLIITSSDAVTVTQTKKEDGSIVNIIMLKEDILKPFVDIKDGFDKIALSLQDLTKASTQIDIPANVLSGLAEKGLGLQLKSDSVSINVNIPTSAVTNGAVATITVDAMKSVAPNSMTANYSSKSNVLEINVNVVDKNGDSTLKGVEAVHALEVKLAVASPNSNDLKRYNVYKEENGTWVPIRSVTRDGAKVFNVSQLNGKFIVMTYDKTFTDVQSHWSKETVELLASKHIVNGVTDNSFNPNGEVTRAAFISMLIRAVNDVNKKETTNQFNDVTQGDWYSAEVSLGVKEGLVKGVSDNSFAPNSAITREQMVVIAVRALNRLDSSKFQAIAETVSLDQSFTDGSKVSDWAKGEVAAAVKSGIVEGNEQKQFNPDALGTRAEAAVMILRILDKSGSY</sequence>
<feature type="domain" description="SLH" evidence="3">
    <location>
        <begin position="1158"/>
        <end position="1217"/>
    </location>
</feature>
<accession>A0ABT1YD80</accession>
<dbReference type="InterPro" id="IPR036116">
    <property type="entry name" value="FN3_sf"/>
</dbReference>
<dbReference type="InterPro" id="IPR001119">
    <property type="entry name" value="SLH_dom"/>
</dbReference>
<dbReference type="InterPro" id="IPR058094">
    <property type="entry name" value="Ig-like_OmpL47-like"/>
</dbReference>
<dbReference type="Pfam" id="PF00041">
    <property type="entry name" value="fn3"/>
    <property type="match status" value="1"/>
</dbReference>
<evidence type="ECO:0000256" key="1">
    <source>
        <dbReference type="SAM" id="MobiDB-lite"/>
    </source>
</evidence>
<evidence type="ECO:0000313" key="4">
    <source>
        <dbReference type="EMBL" id="MCR8631158.1"/>
    </source>
</evidence>
<dbReference type="InterPro" id="IPR046780">
    <property type="entry name" value="aBig_2"/>
</dbReference>
<dbReference type="InterPro" id="IPR013783">
    <property type="entry name" value="Ig-like_fold"/>
</dbReference>
<dbReference type="PROSITE" id="PS51272">
    <property type="entry name" value="SLH"/>
    <property type="match status" value="3"/>
</dbReference>
<feature type="domain" description="SLH" evidence="3">
    <location>
        <begin position="1087"/>
        <end position="1150"/>
    </location>
</feature>
<dbReference type="SMART" id="SM00060">
    <property type="entry name" value="FN3"/>
    <property type="match status" value="3"/>
</dbReference>
<evidence type="ECO:0000259" key="2">
    <source>
        <dbReference type="PROSITE" id="PS50853"/>
    </source>
</evidence>
<dbReference type="NCBIfam" id="NF047446">
    <property type="entry name" value="barrel_OmpL47"/>
    <property type="match status" value="1"/>
</dbReference>
<dbReference type="SUPFAM" id="SSF49265">
    <property type="entry name" value="Fibronectin type III"/>
    <property type="match status" value="2"/>
</dbReference>
<proteinExistence type="predicted"/>
<dbReference type="InterPro" id="IPR003961">
    <property type="entry name" value="FN3_dom"/>
</dbReference>
<dbReference type="Pfam" id="PF00395">
    <property type="entry name" value="SLH"/>
    <property type="match status" value="3"/>
</dbReference>
<evidence type="ECO:0000313" key="5">
    <source>
        <dbReference type="Proteomes" id="UP001300012"/>
    </source>
</evidence>